<keyword evidence="7" id="KW-0479">Metal-binding</keyword>
<evidence type="ECO:0000256" key="5">
    <source>
        <dbReference type="ARBA" id="ARBA00022989"/>
    </source>
</evidence>
<dbReference type="GO" id="GO:0005886">
    <property type="term" value="C:plasma membrane"/>
    <property type="evidence" value="ECO:0007669"/>
    <property type="project" value="UniProtKB-SubCell"/>
</dbReference>
<feature type="transmembrane region" description="Helical" evidence="8">
    <location>
        <begin position="212"/>
        <end position="234"/>
    </location>
</feature>
<gene>
    <name evidence="9" type="ORF">GCM10007989_30950</name>
</gene>
<dbReference type="GO" id="GO:0046872">
    <property type="term" value="F:metal ion binding"/>
    <property type="evidence" value="ECO:0007669"/>
    <property type="project" value="UniProtKB-KW"/>
</dbReference>
<dbReference type="PANTHER" id="PTHR22926">
    <property type="entry name" value="PHOSPHO-N-ACETYLMURAMOYL-PENTAPEPTIDE-TRANSFERASE"/>
    <property type="match status" value="1"/>
</dbReference>
<proteinExistence type="predicted"/>
<organism evidence="9 10">
    <name type="scientific">Devosia pacifica</name>
    <dbReference type="NCBI Taxonomy" id="1335967"/>
    <lineage>
        <taxon>Bacteria</taxon>
        <taxon>Pseudomonadati</taxon>
        <taxon>Pseudomonadota</taxon>
        <taxon>Alphaproteobacteria</taxon>
        <taxon>Hyphomicrobiales</taxon>
        <taxon>Devosiaceae</taxon>
        <taxon>Devosia</taxon>
    </lineage>
</organism>
<dbReference type="InterPro" id="IPR000715">
    <property type="entry name" value="Glycosyl_transferase_4"/>
</dbReference>
<dbReference type="AlphaFoldDB" id="A0A918VV98"/>
<feature type="binding site" evidence="7">
    <location>
        <position position="147"/>
    </location>
    <ligand>
        <name>Mg(2+)</name>
        <dbReference type="ChEBI" id="CHEBI:18420"/>
    </ligand>
</feature>
<feature type="transmembrane region" description="Helical" evidence="8">
    <location>
        <begin position="155"/>
        <end position="173"/>
    </location>
</feature>
<feature type="transmembrane region" description="Helical" evidence="8">
    <location>
        <begin position="179"/>
        <end position="200"/>
    </location>
</feature>
<name>A0A918VV98_9HYPH</name>
<keyword evidence="4 8" id="KW-0812">Transmembrane</keyword>
<feature type="transmembrane region" description="Helical" evidence="8">
    <location>
        <begin position="280"/>
        <end position="305"/>
    </location>
</feature>
<accession>A0A918VV98</accession>
<feature type="transmembrane region" description="Helical" evidence="8">
    <location>
        <begin position="311"/>
        <end position="332"/>
    </location>
</feature>
<evidence type="ECO:0000256" key="7">
    <source>
        <dbReference type="PIRSR" id="PIRSR600715-1"/>
    </source>
</evidence>
<keyword evidence="5 8" id="KW-1133">Transmembrane helix</keyword>
<keyword evidence="3 9" id="KW-0808">Transferase</keyword>
<dbReference type="GO" id="GO:0044038">
    <property type="term" value="P:cell wall macromolecule biosynthetic process"/>
    <property type="evidence" value="ECO:0007669"/>
    <property type="project" value="TreeGrafter"/>
</dbReference>
<dbReference type="PANTHER" id="PTHR22926:SF3">
    <property type="entry name" value="UNDECAPRENYL-PHOSPHATE ALPHA-N-ACETYLGLUCOSAMINYL 1-PHOSPHATE TRANSFERASE"/>
    <property type="match status" value="1"/>
</dbReference>
<evidence type="ECO:0000256" key="8">
    <source>
        <dbReference type="SAM" id="Phobius"/>
    </source>
</evidence>
<evidence type="ECO:0000256" key="3">
    <source>
        <dbReference type="ARBA" id="ARBA00022679"/>
    </source>
</evidence>
<dbReference type="Pfam" id="PF00953">
    <property type="entry name" value="Glycos_transf_4"/>
    <property type="match status" value="1"/>
</dbReference>
<evidence type="ECO:0000256" key="1">
    <source>
        <dbReference type="ARBA" id="ARBA00004651"/>
    </source>
</evidence>
<evidence type="ECO:0000313" key="9">
    <source>
        <dbReference type="EMBL" id="GHA32640.1"/>
    </source>
</evidence>
<reference evidence="9" key="2">
    <citation type="submission" date="2020-09" db="EMBL/GenBank/DDBJ databases">
        <authorList>
            <person name="Sun Q."/>
            <person name="Kim S."/>
        </authorList>
    </citation>
    <scope>NUCLEOTIDE SEQUENCE</scope>
    <source>
        <strain evidence="9">KCTC 32437</strain>
    </source>
</reference>
<dbReference type="EMBL" id="BMZE01000003">
    <property type="protein sequence ID" value="GHA32640.1"/>
    <property type="molecule type" value="Genomic_DNA"/>
</dbReference>
<dbReference type="GO" id="GO:0071555">
    <property type="term" value="P:cell wall organization"/>
    <property type="evidence" value="ECO:0007669"/>
    <property type="project" value="TreeGrafter"/>
</dbReference>
<keyword evidence="7" id="KW-0460">Magnesium</keyword>
<dbReference type="RefSeq" id="WP_189426615.1">
    <property type="nucleotide sequence ID" value="NZ_BMZE01000003.1"/>
</dbReference>
<keyword evidence="2" id="KW-1003">Cell membrane</keyword>
<reference evidence="9" key="1">
    <citation type="journal article" date="2014" name="Int. J. Syst. Evol. Microbiol.">
        <title>Complete genome sequence of Corynebacterium casei LMG S-19264T (=DSM 44701T), isolated from a smear-ripened cheese.</title>
        <authorList>
            <consortium name="US DOE Joint Genome Institute (JGI-PGF)"/>
            <person name="Walter F."/>
            <person name="Albersmeier A."/>
            <person name="Kalinowski J."/>
            <person name="Ruckert C."/>
        </authorList>
    </citation>
    <scope>NUCLEOTIDE SEQUENCE</scope>
    <source>
        <strain evidence="9">KCTC 32437</strain>
    </source>
</reference>
<evidence type="ECO:0000256" key="6">
    <source>
        <dbReference type="ARBA" id="ARBA00023136"/>
    </source>
</evidence>
<feature type="transmembrane region" description="Helical" evidence="8">
    <location>
        <begin position="100"/>
        <end position="118"/>
    </location>
</feature>
<comment type="caution">
    <text evidence="9">The sequence shown here is derived from an EMBL/GenBank/DDBJ whole genome shotgun (WGS) entry which is preliminary data.</text>
</comment>
<dbReference type="GO" id="GO:0009103">
    <property type="term" value="P:lipopolysaccharide biosynthetic process"/>
    <property type="evidence" value="ECO:0007669"/>
    <property type="project" value="TreeGrafter"/>
</dbReference>
<evidence type="ECO:0000256" key="4">
    <source>
        <dbReference type="ARBA" id="ARBA00022692"/>
    </source>
</evidence>
<sequence length="338" mass="35068">MQTALLACGLALLVSIASVLLVRRHAVALKMIASVNERSSHKAPTPTGGGVGIAAGSLCGWGILWAIGFQQAAVLCVACGALAVLGFMDDRSPLSARLRLVIQFGACALVAAMLVPAIPTEVFGSLSLLIVLAAALPVLLWWVNLFNFMDGIDGLAASQALFMAGGAMILAWLQVPEAYAQPLFFGFAVIALSTLGFLLFNWPPATIFMGDAGSLFLALGLAALALCALAAEWLSLGQCLALASVFVIDASVTLARRLLRGHSPAAAHRSHFYQRLSRRWGGARPVTLTATAINVGIVLPCAYAVGQFESVGLWLVALLYGTGIAIAILGGAGQDENG</sequence>
<evidence type="ECO:0000313" key="10">
    <source>
        <dbReference type="Proteomes" id="UP000646579"/>
    </source>
</evidence>
<dbReference type="CDD" id="cd06854">
    <property type="entry name" value="GT_WbpL_WbcO_like"/>
    <property type="match status" value="1"/>
</dbReference>
<protein>
    <submittedName>
        <fullName evidence="9">Glycosyl transferase</fullName>
    </submittedName>
</protein>
<comment type="subcellular location">
    <subcellularLocation>
        <location evidence="1">Cell membrane</location>
        <topology evidence="1">Multi-pass membrane protein</topology>
    </subcellularLocation>
</comment>
<feature type="binding site" evidence="7">
    <location>
        <position position="211"/>
    </location>
    <ligand>
        <name>Mg(2+)</name>
        <dbReference type="ChEBI" id="CHEBI:18420"/>
    </ligand>
</feature>
<dbReference type="GO" id="GO:0016780">
    <property type="term" value="F:phosphotransferase activity, for other substituted phosphate groups"/>
    <property type="evidence" value="ECO:0007669"/>
    <property type="project" value="InterPro"/>
</dbReference>
<comment type="cofactor">
    <cofactor evidence="7">
        <name>Mg(2+)</name>
        <dbReference type="ChEBI" id="CHEBI:18420"/>
    </cofactor>
</comment>
<dbReference type="Proteomes" id="UP000646579">
    <property type="component" value="Unassembled WGS sequence"/>
</dbReference>
<feature type="transmembrane region" description="Helical" evidence="8">
    <location>
        <begin position="63"/>
        <end position="88"/>
    </location>
</feature>
<feature type="transmembrane region" description="Helical" evidence="8">
    <location>
        <begin position="124"/>
        <end position="143"/>
    </location>
</feature>
<keyword evidence="10" id="KW-1185">Reference proteome</keyword>
<evidence type="ECO:0000256" key="2">
    <source>
        <dbReference type="ARBA" id="ARBA00022475"/>
    </source>
</evidence>
<keyword evidence="6 8" id="KW-0472">Membrane</keyword>